<dbReference type="AlphaFoldDB" id="A0A1V5SR62"/>
<protein>
    <submittedName>
        <fullName evidence="1">Bacterial Ig-like domain (Group 1)</fullName>
    </submittedName>
</protein>
<organism evidence="1">
    <name type="scientific">Candidatus Atribacter allofermentans</name>
    <dbReference type="NCBI Taxonomy" id="1852833"/>
    <lineage>
        <taxon>Bacteria</taxon>
        <taxon>Pseudomonadati</taxon>
        <taxon>Atribacterota</taxon>
        <taxon>Atribacteria</taxon>
        <taxon>Atribacterales</taxon>
        <taxon>Atribacteraceae</taxon>
        <taxon>Atribacter</taxon>
    </lineage>
</organism>
<reference evidence="1" key="1">
    <citation type="submission" date="2017-02" db="EMBL/GenBank/DDBJ databases">
        <title>Delving into the versatile metabolic prowess of the omnipresent phylum Bacteroidetes.</title>
        <authorList>
            <person name="Nobu M.K."/>
            <person name="Mei R."/>
            <person name="Narihiro T."/>
            <person name="Kuroda K."/>
            <person name="Liu W.-T."/>
        </authorList>
    </citation>
    <scope>NUCLEOTIDE SEQUENCE</scope>
    <source>
        <strain evidence="1">ADurb.Bin276</strain>
    </source>
</reference>
<comment type="caution">
    <text evidence="1">The sequence shown here is derived from an EMBL/GenBank/DDBJ whole genome shotgun (WGS) entry which is preliminary data.</text>
</comment>
<dbReference type="SUPFAM" id="SSF49373">
    <property type="entry name" value="Invasin/intimin cell-adhesion fragments"/>
    <property type="match status" value="1"/>
</dbReference>
<evidence type="ECO:0000313" key="1">
    <source>
        <dbReference type="EMBL" id="OQA56978.1"/>
    </source>
</evidence>
<sequence length="268" mass="29748">MKKYVYTNLFLKFFLVLLIFAGFSSMVLAKSSVTFQFNISPEVHRSLPRSPQIALSTDRGDGGFYSVGERVNLRYRTTIGGYITLAQYNPGGSAQIIEENKFVRANSPQMVSFMAKEPVGTHRVVIILTPDTIPRNRIQEFLRNPSRISSIFGGQYAVNRTEFVVDGGQVEPLINVQPATFNLNAGSTQTFSIRLTDYSGRPIPGKNLLLDAPFGTLSSQQVRTNSRGMATFTYTASFARRSSIRISVLFPGDAENGWTSTEIIGHIR</sequence>
<dbReference type="EMBL" id="MWBQ01000101">
    <property type="protein sequence ID" value="OQA56978.1"/>
    <property type="molecule type" value="Genomic_DNA"/>
</dbReference>
<dbReference type="Gene3D" id="2.60.40.10">
    <property type="entry name" value="Immunoglobulins"/>
    <property type="match status" value="1"/>
</dbReference>
<dbReference type="InterPro" id="IPR008964">
    <property type="entry name" value="Invasin/intimin_cell_adhesion"/>
</dbReference>
<dbReference type="InterPro" id="IPR013783">
    <property type="entry name" value="Ig-like_fold"/>
</dbReference>
<accession>A0A1V5SR62</accession>
<name>A0A1V5SR62_9BACT</name>
<dbReference type="Proteomes" id="UP000485569">
    <property type="component" value="Unassembled WGS sequence"/>
</dbReference>
<proteinExistence type="predicted"/>
<gene>
    <name evidence="1" type="ORF">BWY41_01386</name>
</gene>